<dbReference type="CDD" id="cd00737">
    <property type="entry name" value="lyz_endolysin_autolysin"/>
    <property type="match status" value="1"/>
</dbReference>
<keyword evidence="9" id="KW-1185">Reference proteome</keyword>
<proteinExistence type="inferred from homology"/>
<evidence type="ECO:0000256" key="5">
    <source>
        <dbReference type="ARBA" id="ARBA00023200"/>
    </source>
</evidence>
<evidence type="ECO:0000256" key="2">
    <source>
        <dbReference type="ARBA" id="ARBA00022529"/>
    </source>
</evidence>
<comment type="catalytic activity">
    <reaction evidence="1 7">
        <text>Hydrolysis of (1-&gt;4)-beta-linkages between N-acetylmuramic acid and N-acetyl-D-glucosamine residues in a peptidoglycan and between N-acetyl-D-glucosamine residues in chitodextrins.</text>
        <dbReference type="EC" id="3.2.1.17"/>
    </reaction>
</comment>
<protein>
    <recommendedName>
        <fullName evidence="7">Lysozyme</fullName>
        <ecNumber evidence="7">3.2.1.17</ecNumber>
    </recommendedName>
</protein>
<dbReference type="InterPro" id="IPR034690">
    <property type="entry name" value="Endolysin_T4_type"/>
</dbReference>
<dbReference type="EC" id="3.2.1.17" evidence="7"/>
<dbReference type="RefSeq" id="WP_139370488.1">
    <property type="nucleotide sequence ID" value="NZ_LOKQ01000204.1"/>
</dbReference>
<dbReference type="InterPro" id="IPR033907">
    <property type="entry name" value="Endolysin_autolysin"/>
</dbReference>
<dbReference type="Pfam" id="PF00959">
    <property type="entry name" value="Phage_lysozyme"/>
    <property type="match status" value="1"/>
</dbReference>
<gene>
    <name evidence="8" type="ORF">Xcaj_23395</name>
</gene>
<keyword evidence="2 7" id="KW-0929">Antimicrobial</keyword>
<keyword evidence="3 7" id="KW-0081">Bacteriolytic enzyme</keyword>
<keyword evidence="4 7" id="KW-0378">Hydrolase</keyword>
<evidence type="ECO:0000313" key="8">
    <source>
        <dbReference type="EMBL" id="OOX14846.1"/>
    </source>
</evidence>
<evidence type="ECO:0000313" key="9">
    <source>
        <dbReference type="Proteomes" id="UP000191089"/>
    </source>
</evidence>
<dbReference type="Proteomes" id="UP000191089">
    <property type="component" value="Unassembled WGS sequence"/>
</dbReference>
<sequence length="153" mass="16684">MSESIRIATPLTRLSEGLRLRAYVCPAGKLTIGYGPTGFDVTPGLTITQERADALLEADLTKALAGVRKHVRVPLTAQQEAALVDFVFNLGAERLRTSTLLRLLNSGNYTAVSAQLPRWVYGVVKGKPKMLPGLIARRKANVAMWETDTPRVP</sequence>
<dbReference type="Gene3D" id="1.10.530.40">
    <property type="match status" value="1"/>
</dbReference>
<feature type="non-terminal residue" evidence="8">
    <location>
        <position position="153"/>
    </location>
</feature>
<comment type="similarity">
    <text evidence="7">Belongs to the glycosyl hydrolase 24 family.</text>
</comment>
<dbReference type="InterPro" id="IPR023346">
    <property type="entry name" value="Lysozyme-like_dom_sf"/>
</dbReference>
<dbReference type="PANTHER" id="PTHR38107:SF3">
    <property type="entry name" value="LYSOZYME RRRD-RELATED"/>
    <property type="match status" value="1"/>
</dbReference>
<evidence type="ECO:0000256" key="1">
    <source>
        <dbReference type="ARBA" id="ARBA00000632"/>
    </source>
</evidence>
<comment type="caution">
    <text evidence="8">The sequence shown here is derived from an EMBL/GenBank/DDBJ whole genome shotgun (WGS) entry which is preliminary data.</text>
</comment>
<dbReference type="HAMAP" id="MF_04110">
    <property type="entry name" value="ENDOLYSIN_T4"/>
    <property type="match status" value="1"/>
</dbReference>
<accession>A0ABX3MCJ2</accession>
<dbReference type="InterPro" id="IPR002196">
    <property type="entry name" value="Glyco_hydro_24"/>
</dbReference>
<evidence type="ECO:0000256" key="6">
    <source>
        <dbReference type="ARBA" id="ARBA00023295"/>
    </source>
</evidence>
<dbReference type="PANTHER" id="PTHR38107">
    <property type="match status" value="1"/>
</dbReference>
<dbReference type="EMBL" id="LOKQ01000204">
    <property type="protein sequence ID" value="OOX14846.1"/>
    <property type="molecule type" value="Genomic_DNA"/>
</dbReference>
<evidence type="ECO:0000256" key="7">
    <source>
        <dbReference type="RuleBase" id="RU003788"/>
    </source>
</evidence>
<evidence type="ECO:0000256" key="4">
    <source>
        <dbReference type="ARBA" id="ARBA00022801"/>
    </source>
</evidence>
<keyword evidence="6 7" id="KW-0326">Glycosidase</keyword>
<dbReference type="SUPFAM" id="SSF53955">
    <property type="entry name" value="Lysozyme-like"/>
    <property type="match status" value="1"/>
</dbReference>
<keyword evidence="5" id="KW-1035">Host cytoplasm</keyword>
<organism evidence="8 9">
    <name type="scientific">Xanthomonas axonopodis pv. cajani</name>
    <dbReference type="NCBI Taxonomy" id="487827"/>
    <lineage>
        <taxon>Bacteria</taxon>
        <taxon>Pseudomonadati</taxon>
        <taxon>Pseudomonadota</taxon>
        <taxon>Gammaproteobacteria</taxon>
        <taxon>Lysobacterales</taxon>
        <taxon>Lysobacteraceae</taxon>
        <taxon>Xanthomonas</taxon>
    </lineage>
</organism>
<dbReference type="InterPro" id="IPR023347">
    <property type="entry name" value="Lysozyme_dom_sf"/>
</dbReference>
<reference evidence="8 9" key="1">
    <citation type="submission" date="2015-12" db="EMBL/GenBank/DDBJ databases">
        <authorList>
            <person name="Bansal K."/>
            <person name="Midha S."/>
            <person name="Patil P.B."/>
        </authorList>
    </citation>
    <scope>NUCLEOTIDE SEQUENCE [LARGE SCALE GENOMIC DNA]</scope>
    <source>
        <strain evidence="8 9">LMG558</strain>
    </source>
</reference>
<name>A0ABX3MCJ2_9XANT</name>
<evidence type="ECO:0000256" key="3">
    <source>
        <dbReference type="ARBA" id="ARBA00022638"/>
    </source>
</evidence>
<dbReference type="InterPro" id="IPR051018">
    <property type="entry name" value="Bacteriophage_GH24"/>
</dbReference>